<evidence type="ECO:0000313" key="3">
    <source>
        <dbReference type="EMBL" id="NML61730.1"/>
    </source>
</evidence>
<evidence type="ECO:0000256" key="1">
    <source>
        <dbReference type="SAM" id="Phobius"/>
    </source>
</evidence>
<feature type="transmembrane region" description="Helical" evidence="1">
    <location>
        <begin position="28"/>
        <end position="51"/>
    </location>
</feature>
<dbReference type="PANTHER" id="PTHR47909">
    <property type="entry name" value="ALPHA/BETA-HYDROLASES SUPERFAMILY PROTEIN"/>
    <property type="match status" value="1"/>
</dbReference>
<organism evidence="3 4">
    <name type="scientific">Massilia polaris</name>
    <dbReference type="NCBI Taxonomy" id="2728846"/>
    <lineage>
        <taxon>Bacteria</taxon>
        <taxon>Pseudomonadati</taxon>
        <taxon>Pseudomonadota</taxon>
        <taxon>Betaproteobacteria</taxon>
        <taxon>Burkholderiales</taxon>
        <taxon>Oxalobacteraceae</taxon>
        <taxon>Telluria group</taxon>
        <taxon>Massilia</taxon>
    </lineage>
</organism>
<dbReference type="Pfam" id="PF00561">
    <property type="entry name" value="Abhydrolase_1"/>
    <property type="match status" value="1"/>
</dbReference>
<keyword evidence="4" id="KW-1185">Reference proteome</keyword>
<dbReference type="GO" id="GO:0016787">
    <property type="term" value="F:hydrolase activity"/>
    <property type="evidence" value="ECO:0007669"/>
    <property type="project" value="UniProtKB-KW"/>
</dbReference>
<keyword evidence="3" id="KW-0378">Hydrolase</keyword>
<dbReference type="EMBL" id="JABBGG010000006">
    <property type="protein sequence ID" value="NML61730.1"/>
    <property type="molecule type" value="Genomic_DNA"/>
</dbReference>
<dbReference type="SUPFAM" id="SSF53474">
    <property type="entry name" value="alpha/beta-Hydrolases"/>
    <property type="match status" value="1"/>
</dbReference>
<dbReference type="Gene3D" id="3.40.50.1820">
    <property type="entry name" value="alpha/beta hydrolase"/>
    <property type="match status" value="1"/>
</dbReference>
<dbReference type="InterPro" id="IPR000073">
    <property type="entry name" value="AB_hydrolase_1"/>
</dbReference>
<gene>
    <name evidence="3" type="ORF">HHL21_11690</name>
</gene>
<evidence type="ECO:0000259" key="2">
    <source>
        <dbReference type="Pfam" id="PF00561"/>
    </source>
</evidence>
<protein>
    <submittedName>
        <fullName evidence="3">Alpha/beta fold hydrolase</fullName>
    </submittedName>
</protein>
<comment type="caution">
    <text evidence="3">The sequence shown here is derived from an EMBL/GenBank/DDBJ whole genome shotgun (WGS) entry which is preliminary data.</text>
</comment>
<dbReference type="InterPro" id="IPR029058">
    <property type="entry name" value="AB_hydrolase_fold"/>
</dbReference>
<feature type="domain" description="AB hydrolase-1" evidence="2">
    <location>
        <begin position="113"/>
        <end position="223"/>
    </location>
</feature>
<evidence type="ECO:0000313" key="4">
    <source>
        <dbReference type="Proteomes" id="UP000583752"/>
    </source>
</evidence>
<keyword evidence="1" id="KW-0472">Membrane</keyword>
<dbReference type="AlphaFoldDB" id="A0A848HNI8"/>
<dbReference type="PANTHER" id="PTHR47909:SF2">
    <property type="entry name" value="GPI INOSITOL-DEACYLASE"/>
    <property type="match status" value="1"/>
</dbReference>
<keyword evidence="1" id="KW-0812">Transmembrane</keyword>
<keyword evidence="1" id="KW-1133">Transmembrane helix</keyword>
<sequence>MSARLLLQLLLLVQAAAAGAIAFALVRYAAIGMLAALALGVLAVLLVRAAIAANNFLMSSRAASPTPEEFRLGSAGRLRLFGEEFRASMLQSSWIMPRARPSQRIFPGSPVAPVLLVHGYGCNSGYWIHLLPLLDAARISHACRDLEPLGGDIDGYVPALARAVEDLCQASGAARVTILAHSMGGLAARAYLRQHGAGRVARIITLGTPHHGTSLASLGLGANARQMRRARRGDAPESAWLRELAAGEGAEARRLVTSIYSHHDNIVAPQTSSCLSGARNIAFGGVGHVALGSNPHILSCILHELARETPALE</sequence>
<reference evidence="3 4" key="1">
    <citation type="submission" date="2020-04" db="EMBL/GenBank/DDBJ databases">
        <title>Massilia sp. RP-1-19 isolated from soil.</title>
        <authorList>
            <person name="Dahal R.H."/>
        </authorList>
    </citation>
    <scope>NUCLEOTIDE SEQUENCE [LARGE SCALE GENOMIC DNA]</scope>
    <source>
        <strain evidence="3 4">RP-1-19</strain>
    </source>
</reference>
<accession>A0A848HNI8</accession>
<name>A0A848HNI8_9BURK</name>
<proteinExistence type="predicted"/>
<dbReference type="RefSeq" id="WP_169465985.1">
    <property type="nucleotide sequence ID" value="NZ_JABBGG010000006.1"/>
</dbReference>
<dbReference type="Proteomes" id="UP000583752">
    <property type="component" value="Unassembled WGS sequence"/>
</dbReference>